<keyword evidence="2" id="KW-1185">Reference proteome</keyword>
<gene>
    <name evidence="1" type="ORF">N1032_24320</name>
</gene>
<evidence type="ECO:0000313" key="1">
    <source>
        <dbReference type="EMBL" id="MCS5736861.1"/>
    </source>
</evidence>
<reference evidence="1" key="1">
    <citation type="submission" date="2022-08" db="EMBL/GenBank/DDBJ databases">
        <authorList>
            <person name="Deng Y."/>
            <person name="Han X.-F."/>
            <person name="Zhang Y.-Q."/>
        </authorList>
    </citation>
    <scope>NUCLEOTIDE SEQUENCE</scope>
    <source>
        <strain evidence="1">CPCC 203386</strain>
    </source>
</reference>
<protein>
    <submittedName>
        <fullName evidence="1">Uncharacterized protein</fullName>
    </submittedName>
</protein>
<dbReference type="Proteomes" id="UP001165586">
    <property type="component" value="Unassembled WGS sequence"/>
</dbReference>
<accession>A0ABT2HA71</accession>
<evidence type="ECO:0000313" key="2">
    <source>
        <dbReference type="Proteomes" id="UP001165586"/>
    </source>
</evidence>
<feature type="non-terminal residue" evidence="1">
    <location>
        <position position="281"/>
    </location>
</feature>
<comment type="caution">
    <text evidence="1">The sequence shown here is derived from an EMBL/GenBank/DDBJ whole genome shotgun (WGS) entry which is preliminary data.</text>
</comment>
<dbReference type="EMBL" id="JANLCJ010000232">
    <property type="protein sequence ID" value="MCS5736861.1"/>
    <property type="molecule type" value="Genomic_DNA"/>
</dbReference>
<proteinExistence type="predicted"/>
<sequence>MPSPLAAGVATALQAFNTDYGTGWTFGENWTNVNTQFETFVNKYLFPKIDESIIISVALGNRFEWLAKEKDFIGQYSEEYVIMDSVPVTMNLSKEETLMLKRNYPAMATKLYGAGILKKQKFTLNNNDVRLNFLTLADATNYALGVYRKKVSDINVSEERELRAMLIDYSLKNITNPQQIRKVTSEQELFASVSEAILNIQNNSALYNETPQASGGAIGQYTTTTKLEDVLILTTDKLKAYLLDTKLANTFQTAGIDLTKRIMSFDTLGGNYRANADIKIA</sequence>
<name>A0ABT2HA71_9MICO</name>
<dbReference type="Pfam" id="PF25622">
    <property type="entry name" value="Phi29_MCP"/>
    <property type="match status" value="1"/>
</dbReference>
<organism evidence="1 2">
    <name type="scientific">Herbiconiux daphne</name>
    <dbReference type="NCBI Taxonomy" id="2970914"/>
    <lineage>
        <taxon>Bacteria</taxon>
        <taxon>Bacillati</taxon>
        <taxon>Actinomycetota</taxon>
        <taxon>Actinomycetes</taxon>
        <taxon>Micrococcales</taxon>
        <taxon>Microbacteriaceae</taxon>
        <taxon>Herbiconiux</taxon>
    </lineage>
</organism>
<dbReference type="RefSeq" id="WP_259543059.1">
    <property type="nucleotide sequence ID" value="NZ_JANLCJ010000232.1"/>
</dbReference>